<dbReference type="Proteomes" id="UP000526501">
    <property type="component" value="Unassembled WGS sequence"/>
</dbReference>
<sequence>MKKLAIPLSLIAIAAVATVGFLLIQKAAKTKALIAEAVPEIPASKIQPEELLQRVKKSSEQAKEGPEELEGLKELSRLYHANGLTNEAWKCYATLIVADPSEPRWPYQLGRILAGYGRLEEATPLFEKTVDLAPDYLPARIRLGDTLLKQNLTKEAGKVYQGVLSKDESNAYALVGVARVAIADGDWQLARKHLEQSVQATNFQIGADLLGDVYKQLGLSGKERIVLQNMEWGSYADIPDPWSLTLMDDCYDAYQVSIAGGWVAHQGDKRTGFRYIKRAADLDPNTAIYQYQLAGAYMDLNDPENAEIHFRRCVEIQPSFGDAWLALISIARDRNSPTSARRILEEGLKAAPESPSLNIEKGNVLVAQRQFEKAYPYFHRSIELRSHEAGGFIALAQAYIKEGRIEEGMEQMREALVREPANPIVLSSMAFDAIMKSDKSAADKWFKRIRQQARFLPEDLNRIESMYFEVFGTAAPK</sequence>
<evidence type="ECO:0000313" key="3">
    <source>
        <dbReference type="Proteomes" id="UP000526501"/>
    </source>
</evidence>
<dbReference type="Pfam" id="PF13181">
    <property type="entry name" value="TPR_8"/>
    <property type="match status" value="1"/>
</dbReference>
<evidence type="ECO:0000256" key="1">
    <source>
        <dbReference type="PROSITE-ProRule" id="PRU00339"/>
    </source>
</evidence>
<dbReference type="PROSITE" id="PS50005">
    <property type="entry name" value="TPR"/>
    <property type="match status" value="4"/>
</dbReference>
<dbReference type="RefSeq" id="WP_185660509.1">
    <property type="nucleotide sequence ID" value="NZ_CAWPOO010000012.1"/>
</dbReference>
<dbReference type="PANTHER" id="PTHR12558:SF13">
    <property type="entry name" value="CELL DIVISION CYCLE PROTEIN 27 HOMOLOG"/>
    <property type="match status" value="1"/>
</dbReference>
<gene>
    <name evidence="2" type="ORF">H5P27_11365</name>
</gene>
<dbReference type="Gene3D" id="1.25.40.10">
    <property type="entry name" value="Tetratricopeptide repeat domain"/>
    <property type="match status" value="2"/>
</dbReference>
<dbReference type="InterPro" id="IPR011990">
    <property type="entry name" value="TPR-like_helical_dom_sf"/>
</dbReference>
<feature type="repeat" description="TPR" evidence="1">
    <location>
        <begin position="103"/>
        <end position="136"/>
    </location>
</feature>
<dbReference type="Pfam" id="PF13432">
    <property type="entry name" value="TPR_16"/>
    <property type="match status" value="1"/>
</dbReference>
<dbReference type="AlphaFoldDB" id="A0A7X1B6N6"/>
<dbReference type="SMART" id="SM00028">
    <property type="entry name" value="TPR"/>
    <property type="match status" value="8"/>
</dbReference>
<reference evidence="2 3" key="1">
    <citation type="submission" date="2020-07" db="EMBL/GenBank/DDBJ databases">
        <authorList>
            <person name="Feng X."/>
        </authorList>
    </citation>
    <scope>NUCLEOTIDE SEQUENCE [LARGE SCALE GENOMIC DNA]</scope>
    <source>
        <strain evidence="2 3">JCM23202</strain>
    </source>
</reference>
<feature type="repeat" description="TPR" evidence="1">
    <location>
        <begin position="389"/>
        <end position="422"/>
    </location>
</feature>
<feature type="repeat" description="TPR" evidence="1">
    <location>
        <begin position="355"/>
        <end position="388"/>
    </location>
</feature>
<name>A0A7X1B6N6_9BACT</name>
<dbReference type="PANTHER" id="PTHR12558">
    <property type="entry name" value="CELL DIVISION CYCLE 16,23,27"/>
    <property type="match status" value="1"/>
</dbReference>
<dbReference type="SUPFAM" id="SSF48452">
    <property type="entry name" value="TPR-like"/>
    <property type="match status" value="2"/>
</dbReference>
<dbReference type="EMBL" id="JACHVC010000012">
    <property type="protein sequence ID" value="MBC2606641.1"/>
    <property type="molecule type" value="Genomic_DNA"/>
</dbReference>
<organism evidence="2 3">
    <name type="scientific">Pelagicoccus albus</name>
    <dbReference type="NCBI Taxonomy" id="415222"/>
    <lineage>
        <taxon>Bacteria</taxon>
        <taxon>Pseudomonadati</taxon>
        <taxon>Verrucomicrobiota</taxon>
        <taxon>Opitutia</taxon>
        <taxon>Puniceicoccales</taxon>
        <taxon>Pelagicoccaceae</taxon>
        <taxon>Pelagicoccus</taxon>
    </lineage>
</organism>
<proteinExistence type="predicted"/>
<evidence type="ECO:0000313" key="2">
    <source>
        <dbReference type="EMBL" id="MBC2606641.1"/>
    </source>
</evidence>
<feature type="repeat" description="TPR" evidence="1">
    <location>
        <begin position="287"/>
        <end position="320"/>
    </location>
</feature>
<keyword evidence="3" id="KW-1185">Reference proteome</keyword>
<keyword evidence="1" id="KW-0802">TPR repeat</keyword>
<dbReference type="InterPro" id="IPR019734">
    <property type="entry name" value="TPR_rpt"/>
</dbReference>
<comment type="caution">
    <text evidence="2">The sequence shown here is derived from an EMBL/GenBank/DDBJ whole genome shotgun (WGS) entry which is preliminary data.</text>
</comment>
<accession>A0A7X1B6N6</accession>
<dbReference type="Pfam" id="PF14559">
    <property type="entry name" value="TPR_19"/>
    <property type="match status" value="1"/>
</dbReference>
<protein>
    <submittedName>
        <fullName evidence="2">Tetratricopeptide repeat protein</fullName>
    </submittedName>
</protein>